<feature type="region of interest" description="Disordered" evidence="1">
    <location>
        <begin position="1"/>
        <end position="82"/>
    </location>
</feature>
<sequence length="218" mass="25541">MSRDHQSNDVRRQFEGRPRMVGDRTASELDYDVRSPRTRYNPPEPSYYGPNFKDIELGRRGSCPERKDAKMPNPYVKRPNPYPYNVRKEYDDYKHWDRQYTEVRDQCTLLISRPDWMEEAGPVDSVQEEIALAQEARRTANQAAARRSGFDQKYPYAYENPQAKENHRGRVNQLLRGVRWHAQEVSVRQHLENEIAVSDDVSESSFTTRSLSPSDDAE</sequence>
<dbReference type="Proteomes" id="UP000325780">
    <property type="component" value="Unassembled WGS sequence"/>
</dbReference>
<name>A0A5N6U944_ASPAV</name>
<dbReference type="OrthoDB" id="4508410at2759"/>
<keyword evidence="3" id="KW-1185">Reference proteome</keyword>
<protein>
    <submittedName>
        <fullName evidence="2">Uncharacterized protein</fullName>
    </submittedName>
</protein>
<organism evidence="2 3">
    <name type="scientific">Aspergillus avenaceus</name>
    <dbReference type="NCBI Taxonomy" id="36643"/>
    <lineage>
        <taxon>Eukaryota</taxon>
        <taxon>Fungi</taxon>
        <taxon>Dikarya</taxon>
        <taxon>Ascomycota</taxon>
        <taxon>Pezizomycotina</taxon>
        <taxon>Eurotiomycetes</taxon>
        <taxon>Eurotiomycetidae</taxon>
        <taxon>Eurotiales</taxon>
        <taxon>Aspergillaceae</taxon>
        <taxon>Aspergillus</taxon>
        <taxon>Aspergillus subgen. Circumdati</taxon>
    </lineage>
</organism>
<accession>A0A5N6U944</accession>
<gene>
    <name evidence="2" type="ORF">BDV25DRAFT_135171</name>
</gene>
<evidence type="ECO:0000313" key="3">
    <source>
        <dbReference type="Proteomes" id="UP000325780"/>
    </source>
</evidence>
<proteinExistence type="predicted"/>
<feature type="compositionally biased region" description="Polar residues" evidence="1">
    <location>
        <begin position="203"/>
        <end position="218"/>
    </location>
</feature>
<feature type="region of interest" description="Disordered" evidence="1">
    <location>
        <begin position="198"/>
        <end position="218"/>
    </location>
</feature>
<dbReference type="EMBL" id="ML742024">
    <property type="protein sequence ID" value="KAE8155128.1"/>
    <property type="molecule type" value="Genomic_DNA"/>
</dbReference>
<dbReference type="AlphaFoldDB" id="A0A5N6U944"/>
<reference evidence="2 3" key="1">
    <citation type="submission" date="2019-04" db="EMBL/GenBank/DDBJ databases">
        <title>Friends and foes A comparative genomics study of 23 Aspergillus species from section Flavi.</title>
        <authorList>
            <consortium name="DOE Joint Genome Institute"/>
            <person name="Kjaerbolling I."/>
            <person name="Vesth T."/>
            <person name="Frisvad J.C."/>
            <person name="Nybo J.L."/>
            <person name="Theobald S."/>
            <person name="Kildgaard S."/>
            <person name="Isbrandt T."/>
            <person name="Kuo A."/>
            <person name="Sato A."/>
            <person name="Lyhne E.K."/>
            <person name="Kogle M.E."/>
            <person name="Wiebenga A."/>
            <person name="Kun R.S."/>
            <person name="Lubbers R.J."/>
            <person name="Makela M.R."/>
            <person name="Barry K."/>
            <person name="Chovatia M."/>
            <person name="Clum A."/>
            <person name="Daum C."/>
            <person name="Haridas S."/>
            <person name="He G."/>
            <person name="LaButti K."/>
            <person name="Lipzen A."/>
            <person name="Mondo S."/>
            <person name="Riley R."/>
            <person name="Salamov A."/>
            <person name="Simmons B.A."/>
            <person name="Magnuson J.K."/>
            <person name="Henrissat B."/>
            <person name="Mortensen U.H."/>
            <person name="Larsen T.O."/>
            <person name="Devries R.P."/>
            <person name="Grigoriev I.V."/>
            <person name="Machida M."/>
            <person name="Baker S.E."/>
            <person name="Andersen M.R."/>
        </authorList>
    </citation>
    <scope>NUCLEOTIDE SEQUENCE [LARGE SCALE GENOMIC DNA]</scope>
    <source>
        <strain evidence="2 3">IBT 18842</strain>
    </source>
</reference>
<feature type="compositionally biased region" description="Basic and acidic residues" evidence="1">
    <location>
        <begin position="1"/>
        <end position="35"/>
    </location>
</feature>
<feature type="compositionally biased region" description="Basic and acidic residues" evidence="1">
    <location>
        <begin position="53"/>
        <end position="70"/>
    </location>
</feature>
<evidence type="ECO:0000256" key="1">
    <source>
        <dbReference type="SAM" id="MobiDB-lite"/>
    </source>
</evidence>
<evidence type="ECO:0000313" key="2">
    <source>
        <dbReference type="EMBL" id="KAE8155128.1"/>
    </source>
</evidence>